<gene>
    <name evidence="1" type="ORF">EU555_16965</name>
</gene>
<protein>
    <submittedName>
        <fullName evidence="1">Uncharacterized protein</fullName>
    </submittedName>
</protein>
<name>A0A4Z0NNW4_9HYPH</name>
<accession>A0A4Z0NNW4</accession>
<dbReference type="EMBL" id="SRLB01000011">
    <property type="protein sequence ID" value="TGD98387.1"/>
    <property type="molecule type" value="Genomic_DNA"/>
</dbReference>
<evidence type="ECO:0000313" key="2">
    <source>
        <dbReference type="Proteomes" id="UP000297535"/>
    </source>
</evidence>
<keyword evidence="2" id="KW-1185">Reference proteome</keyword>
<dbReference type="RefSeq" id="WP_135416115.1">
    <property type="nucleotide sequence ID" value="NZ_SRLB01000011.1"/>
</dbReference>
<reference evidence="1 2" key="1">
    <citation type="submission" date="2019-04" db="EMBL/GenBank/DDBJ databases">
        <authorList>
            <person name="Feng G."/>
            <person name="Zhu H."/>
        </authorList>
    </citation>
    <scope>NUCLEOTIDE SEQUENCE [LARGE SCALE GENOMIC DNA]</scope>
    <source>
        <strain evidence="1 2">6HR-1</strain>
    </source>
</reference>
<dbReference type="AlphaFoldDB" id="A0A4Z0NNW4"/>
<evidence type="ECO:0000313" key="1">
    <source>
        <dbReference type="EMBL" id="TGD98387.1"/>
    </source>
</evidence>
<organism evidence="1 2">
    <name type="scientific">Methylobacterium nonmethylotrophicum</name>
    <dbReference type="NCBI Taxonomy" id="1141884"/>
    <lineage>
        <taxon>Bacteria</taxon>
        <taxon>Pseudomonadati</taxon>
        <taxon>Pseudomonadota</taxon>
        <taxon>Alphaproteobacteria</taxon>
        <taxon>Hyphomicrobiales</taxon>
        <taxon>Methylobacteriaceae</taxon>
        <taxon>Methylobacterium</taxon>
    </lineage>
</organism>
<proteinExistence type="predicted"/>
<dbReference type="Proteomes" id="UP000297535">
    <property type="component" value="Unassembled WGS sequence"/>
</dbReference>
<comment type="caution">
    <text evidence="1">The sequence shown here is derived from an EMBL/GenBank/DDBJ whole genome shotgun (WGS) entry which is preliminary data.</text>
</comment>
<sequence length="121" mass="12756">MTTSPDDLARRAAARLAPDLGPALPALVEARLQGGAPPARYDAATAIALAALVLNAAKFAWDIHRDRRKDGAPPTPDSVARQLRLSLRIEGVTEAQRDRVIAVVVEEAGKEDGKEPGSKAS</sequence>